<evidence type="ECO:0000313" key="2">
    <source>
        <dbReference type="EMBL" id="WKN40171.1"/>
    </source>
</evidence>
<dbReference type="InterPro" id="IPR014867">
    <property type="entry name" value="Spore_coat_CotH_CotH2/3/7"/>
</dbReference>
<dbReference type="Pfam" id="PF08757">
    <property type="entry name" value="CotH"/>
    <property type="match status" value="1"/>
</dbReference>
<dbReference type="GO" id="GO:0016301">
    <property type="term" value="F:kinase activity"/>
    <property type="evidence" value="ECO:0007669"/>
    <property type="project" value="UniProtKB-KW"/>
</dbReference>
<sequence length="539" mass="61907">MLIKRKKTYRYYFCYGAIVLVSLLGLYGLLLRYKPHAAVSAETRSDSITSVMLKVDAPAVTGLEYTLFGPKNVTEHTQVVGADHHKVTTLPESLLHYPDPVVSHESFPEAVVVALTYPWAPKPDVQQAQYTTVLLDSLSLPVVSLSGPPGYFFGEKGFYSVKDEHSEETSHTIHVELIDTTQASRFSVSAEASVAGYSSKELPMKSLNLRFDTSLPDSLIFGDTLATPLHSVRLRNAGNDFLLAYMRDVVVSKLSQTTEAIGLRYQPVVVFVNGEFWGVQYLREHISEENLRAKHPELQRDQIQLGELNKDKVLVISNGFDYKLGRLTDFMEQKDLHQPQHYDSLSRLIDIPSFIDYIAIQTFVSNSDWPQNNVKGVFLDNKFYFLLYDTDFAFDYPTYYQEEVGNYFHWPDRIHDLNAQTHDYFDSLDHYIPSHVGKIYRMLIEVPAFREQFINRYRELLEGPLSQNRIEHVVEDVHDQIAPLMPQHIARWGYPVSFGDWQNNVQQISQFCAIRRHYIYKQLNRLEKHQSTPPIASGK</sequence>
<dbReference type="EMBL" id="CP120682">
    <property type="protein sequence ID" value="WKN40171.1"/>
    <property type="molecule type" value="Genomic_DNA"/>
</dbReference>
<reference evidence="2" key="1">
    <citation type="journal article" date="2023" name="Comput. Struct. Biotechnol. J.">
        <title>Discovery of a novel marine Bacteroidetes with a rich repertoire of carbohydrate-active enzymes.</title>
        <authorList>
            <person name="Chen B."/>
            <person name="Liu G."/>
            <person name="Chen Q."/>
            <person name="Wang H."/>
            <person name="Liu L."/>
            <person name="Tang K."/>
        </authorList>
    </citation>
    <scope>NUCLEOTIDE SEQUENCE</scope>
    <source>
        <strain evidence="2">TK19036</strain>
    </source>
</reference>
<gene>
    <name evidence="2" type="ORF">K4G66_15865</name>
</gene>
<dbReference type="AlphaFoldDB" id="A0AA49JK75"/>
<keyword evidence="2" id="KW-0418">Kinase</keyword>
<name>A0AA49JK75_9BACT</name>
<evidence type="ECO:0000256" key="1">
    <source>
        <dbReference type="SAM" id="Phobius"/>
    </source>
</evidence>
<keyword evidence="2" id="KW-0808">Transferase</keyword>
<organism evidence="2">
    <name type="scientific">Roseihalotalea indica</name>
    <dbReference type="NCBI Taxonomy" id="2867963"/>
    <lineage>
        <taxon>Bacteria</taxon>
        <taxon>Pseudomonadati</taxon>
        <taxon>Bacteroidota</taxon>
        <taxon>Cytophagia</taxon>
        <taxon>Cytophagales</taxon>
        <taxon>Catalimonadaceae</taxon>
        <taxon>Roseihalotalea</taxon>
    </lineage>
</organism>
<keyword evidence="1" id="KW-0812">Transmembrane</keyword>
<keyword evidence="1" id="KW-1133">Transmembrane helix</keyword>
<keyword evidence="1" id="KW-0472">Membrane</keyword>
<feature type="transmembrane region" description="Helical" evidence="1">
    <location>
        <begin position="12"/>
        <end position="30"/>
    </location>
</feature>
<accession>A0AA49JK75</accession>
<reference evidence="2" key="2">
    <citation type="journal article" date="2024" name="Antonie Van Leeuwenhoek">
        <title>Roseihalotalea indica gen. nov., sp. nov., a halophilic Bacteroidetes from mesopelagic Southwest Indian Ocean with higher carbohydrate metabolic potential.</title>
        <authorList>
            <person name="Chen B."/>
            <person name="Zhang M."/>
            <person name="Lin D."/>
            <person name="Ye J."/>
            <person name="Tang K."/>
        </authorList>
    </citation>
    <scope>NUCLEOTIDE SEQUENCE</scope>
    <source>
        <strain evidence="2">TK19036</strain>
    </source>
</reference>
<protein>
    <submittedName>
        <fullName evidence="2">CotH kinase family protein</fullName>
    </submittedName>
</protein>
<proteinExistence type="predicted"/>